<evidence type="ECO:0000256" key="3">
    <source>
        <dbReference type="ARBA" id="ARBA00022475"/>
    </source>
</evidence>
<feature type="region of interest" description="Disordered" evidence="9">
    <location>
        <begin position="416"/>
        <end position="445"/>
    </location>
</feature>
<dbReference type="PANTHER" id="PTHR23513">
    <property type="entry name" value="INTEGRAL MEMBRANE EFFLUX PROTEIN-RELATED"/>
    <property type="match status" value="1"/>
</dbReference>
<evidence type="ECO:0000256" key="1">
    <source>
        <dbReference type="ARBA" id="ARBA00004429"/>
    </source>
</evidence>
<dbReference type="GO" id="GO:0005886">
    <property type="term" value="C:plasma membrane"/>
    <property type="evidence" value="ECO:0007669"/>
    <property type="project" value="UniProtKB-SubCell"/>
</dbReference>
<dbReference type="SUPFAM" id="SSF103473">
    <property type="entry name" value="MFS general substrate transporter"/>
    <property type="match status" value="1"/>
</dbReference>
<dbReference type="InterPro" id="IPR011701">
    <property type="entry name" value="MFS"/>
</dbReference>
<proteinExistence type="inferred from homology"/>
<feature type="transmembrane region" description="Helical" evidence="10">
    <location>
        <begin position="276"/>
        <end position="296"/>
    </location>
</feature>
<evidence type="ECO:0000256" key="9">
    <source>
        <dbReference type="SAM" id="MobiDB-lite"/>
    </source>
</evidence>
<feature type="transmembrane region" description="Helical" evidence="10">
    <location>
        <begin position="328"/>
        <end position="350"/>
    </location>
</feature>
<feature type="transmembrane region" description="Helical" evidence="10">
    <location>
        <begin position="237"/>
        <end position="264"/>
    </location>
</feature>
<comment type="caution">
    <text evidence="12">The sequence shown here is derived from an EMBL/GenBank/DDBJ whole genome shotgun (WGS) entry which is preliminary data.</text>
</comment>
<evidence type="ECO:0000256" key="4">
    <source>
        <dbReference type="ARBA" id="ARBA00022692"/>
    </source>
</evidence>
<dbReference type="EMBL" id="JACHMY010000001">
    <property type="protein sequence ID" value="MBB5837916.1"/>
    <property type="molecule type" value="Genomic_DNA"/>
</dbReference>
<evidence type="ECO:0000256" key="7">
    <source>
        <dbReference type="ARBA" id="ARBA00038075"/>
    </source>
</evidence>
<dbReference type="InterPro" id="IPR036259">
    <property type="entry name" value="MFS_trans_sf"/>
</dbReference>
<evidence type="ECO:0000256" key="5">
    <source>
        <dbReference type="ARBA" id="ARBA00022989"/>
    </source>
</evidence>
<dbReference type="RefSeq" id="WP_184798307.1">
    <property type="nucleotide sequence ID" value="NZ_JACHMY010000001.1"/>
</dbReference>
<evidence type="ECO:0000256" key="8">
    <source>
        <dbReference type="ARBA" id="ARBA00040914"/>
    </source>
</evidence>
<dbReference type="Pfam" id="PF07690">
    <property type="entry name" value="MFS_1"/>
    <property type="match status" value="1"/>
</dbReference>
<feature type="transmembrane region" description="Helical" evidence="10">
    <location>
        <begin position="12"/>
        <end position="38"/>
    </location>
</feature>
<feature type="transmembrane region" description="Helical" evidence="10">
    <location>
        <begin position="176"/>
        <end position="194"/>
    </location>
</feature>
<comment type="similarity">
    <text evidence="7">Belongs to the major facilitator superfamily. Drug:H(+) antiporter-3 (DHA3) (TC 2.A.1.21) family.</text>
</comment>
<evidence type="ECO:0000256" key="10">
    <source>
        <dbReference type="SAM" id="Phobius"/>
    </source>
</evidence>
<keyword evidence="13" id="KW-1185">Reference proteome</keyword>
<dbReference type="Proteomes" id="UP000549971">
    <property type="component" value="Unassembled WGS sequence"/>
</dbReference>
<keyword evidence="5 10" id="KW-1133">Transmembrane helix</keyword>
<keyword evidence="2" id="KW-0813">Transport</keyword>
<dbReference type="GO" id="GO:0022857">
    <property type="term" value="F:transmembrane transporter activity"/>
    <property type="evidence" value="ECO:0007669"/>
    <property type="project" value="InterPro"/>
</dbReference>
<feature type="transmembrane region" description="Helical" evidence="10">
    <location>
        <begin position="395"/>
        <end position="413"/>
    </location>
</feature>
<feature type="transmembrane region" description="Helical" evidence="10">
    <location>
        <begin position="303"/>
        <end position="322"/>
    </location>
</feature>
<dbReference type="InterPro" id="IPR020846">
    <property type="entry name" value="MFS_dom"/>
</dbReference>
<sequence>MSTQQASTPYRAPLIAFLIANVVSVCGTRVSTIAIPWFVLMSTGSPVKTGVVALAEMLPLVLSKALGGPLIDRIGPKRVSVTTDTASLVVVALIPLLHHLQALSFPVLLVLVAVAGALRGPGDAAKGTLIPDIAAAAKTPLERVTGLESTTERLAGFIAFAVAGALIALVGEANALIIDALSFGLCALLIQRWIPGRHADQDQSQSTTSEGAEGQAVEGRYLERLREGWQFLRGDKLLLSLIIMIAITNLLDAAFSVVLLPVWIRDHGYGPEHFSLVLAVFSLSATLFALVAAAVGERVPRKLVFTAAFLICGAPRFLVMAFDSPLWSLMVVCAIAGVGAGFINPVLGALFIERIPRPLLGRVNSLGDALAWTGVPLGGVVAGAAIAGIGMAPALLAAGAVYFAATTSPLVFGRGENWGGRQRHASPSSDPPETKDRQVAAASSQ</sequence>
<name>A0A7W9MVH5_9ACTN</name>
<feature type="transmembrane region" description="Helical" evidence="10">
    <location>
        <begin position="153"/>
        <end position="170"/>
    </location>
</feature>
<dbReference type="AlphaFoldDB" id="A0A7W9MVH5"/>
<evidence type="ECO:0000256" key="2">
    <source>
        <dbReference type="ARBA" id="ARBA00022448"/>
    </source>
</evidence>
<keyword evidence="3" id="KW-1003">Cell membrane</keyword>
<protein>
    <recommendedName>
        <fullName evidence="8">Multidrug efflux pump Tap</fullName>
    </recommendedName>
</protein>
<evidence type="ECO:0000259" key="11">
    <source>
        <dbReference type="PROSITE" id="PS50850"/>
    </source>
</evidence>
<dbReference type="Gene3D" id="1.20.1250.20">
    <property type="entry name" value="MFS general substrate transporter like domains"/>
    <property type="match status" value="2"/>
</dbReference>
<dbReference type="PROSITE" id="PS50850">
    <property type="entry name" value="MFS"/>
    <property type="match status" value="1"/>
</dbReference>
<organism evidence="12 13">
    <name type="scientific">Kribbella italica</name>
    <dbReference type="NCBI Taxonomy" id="1540520"/>
    <lineage>
        <taxon>Bacteria</taxon>
        <taxon>Bacillati</taxon>
        <taxon>Actinomycetota</taxon>
        <taxon>Actinomycetes</taxon>
        <taxon>Propionibacteriales</taxon>
        <taxon>Kribbellaceae</taxon>
        <taxon>Kribbella</taxon>
    </lineage>
</organism>
<reference evidence="12 13" key="1">
    <citation type="submission" date="2020-08" db="EMBL/GenBank/DDBJ databases">
        <title>Sequencing the genomes of 1000 actinobacteria strains.</title>
        <authorList>
            <person name="Klenk H.-P."/>
        </authorList>
    </citation>
    <scope>NUCLEOTIDE SEQUENCE [LARGE SCALE GENOMIC DNA]</scope>
    <source>
        <strain evidence="12 13">DSM 28967</strain>
    </source>
</reference>
<evidence type="ECO:0000313" key="12">
    <source>
        <dbReference type="EMBL" id="MBB5837916.1"/>
    </source>
</evidence>
<dbReference type="CDD" id="cd06173">
    <property type="entry name" value="MFS_MefA_like"/>
    <property type="match status" value="1"/>
</dbReference>
<accession>A0A7W9MVH5</accession>
<feature type="domain" description="Major facilitator superfamily (MFS) profile" evidence="11">
    <location>
        <begin position="238"/>
        <end position="445"/>
    </location>
</feature>
<dbReference type="PANTHER" id="PTHR23513:SF9">
    <property type="entry name" value="ENTEROBACTIN EXPORTER ENTS"/>
    <property type="match status" value="1"/>
</dbReference>
<comment type="subcellular location">
    <subcellularLocation>
        <location evidence="1">Cell inner membrane</location>
        <topology evidence="1">Multi-pass membrane protein</topology>
    </subcellularLocation>
</comment>
<evidence type="ECO:0000313" key="13">
    <source>
        <dbReference type="Proteomes" id="UP000549971"/>
    </source>
</evidence>
<feature type="transmembrane region" description="Helical" evidence="10">
    <location>
        <begin position="370"/>
        <end position="389"/>
    </location>
</feature>
<keyword evidence="6 10" id="KW-0472">Membrane</keyword>
<feature type="transmembrane region" description="Helical" evidence="10">
    <location>
        <begin position="103"/>
        <end position="120"/>
    </location>
</feature>
<gene>
    <name evidence="12" type="ORF">HDA39_004650</name>
</gene>
<keyword evidence="4 10" id="KW-0812">Transmembrane</keyword>
<evidence type="ECO:0000256" key="6">
    <source>
        <dbReference type="ARBA" id="ARBA00023136"/>
    </source>
</evidence>